<feature type="transmembrane region" description="Helical" evidence="2">
    <location>
        <begin position="191"/>
        <end position="212"/>
    </location>
</feature>
<keyword evidence="2" id="KW-0812">Transmembrane</keyword>
<dbReference type="STRING" id="158607.A0A2P5IEH8"/>
<sequence length="311" mass="32354">MLRKLVLALCSVSPVALAFTFVSPASHGGQTSFTKNIVYTEKSKVQIEWTVGDDGQDATVVLWQVDLRTSLATDDIPETLGDLEYIAEGQAFDRNTRNWIVTTEKDLTTSPVFMMTIFVTGATTSDDNSVYFNISSADPSKDSVSASDTIPASIPNSSSVPSPATTALASGLPSASSTAESSPALSSPATIGLGVAIPAAAILGIGAGWLAFRRGKPQGSPPPPASLLVPSQEDKSEGFRGPSVASPKSQAASSITAYGPPPGVPAYGPPSNAPTYKPEFSEPVYEASSETVGPSELYTPYNVQNPVARHN</sequence>
<name>A0A2P5IEH8_DIAHE</name>
<reference evidence="4" key="1">
    <citation type="submission" date="2017-09" db="EMBL/GenBank/DDBJ databases">
        <title>Polyketide synthases of a Diaporthe helianthi virulent isolate.</title>
        <authorList>
            <person name="Baroncelli R."/>
        </authorList>
    </citation>
    <scope>NUCLEOTIDE SEQUENCE [LARGE SCALE GENOMIC DNA]</scope>
    <source>
        <strain evidence="4">7/96</strain>
    </source>
</reference>
<feature type="compositionally biased region" description="Polar residues" evidence="1">
    <location>
        <begin position="138"/>
        <end position="168"/>
    </location>
</feature>
<organism evidence="4 5">
    <name type="scientific">Diaporthe helianthi</name>
    <dbReference type="NCBI Taxonomy" id="158607"/>
    <lineage>
        <taxon>Eukaryota</taxon>
        <taxon>Fungi</taxon>
        <taxon>Dikarya</taxon>
        <taxon>Ascomycota</taxon>
        <taxon>Pezizomycotina</taxon>
        <taxon>Sordariomycetes</taxon>
        <taxon>Sordariomycetidae</taxon>
        <taxon>Diaporthales</taxon>
        <taxon>Diaporthaceae</taxon>
        <taxon>Diaporthe</taxon>
    </lineage>
</organism>
<proteinExistence type="predicted"/>
<protein>
    <submittedName>
        <fullName evidence="4">Uncharacterized protein</fullName>
    </submittedName>
</protein>
<dbReference type="OrthoDB" id="5390143at2759"/>
<dbReference type="InParanoid" id="A0A2P5IEH8"/>
<feature type="compositionally biased region" description="Polar residues" evidence="1">
    <location>
        <begin position="246"/>
        <end position="256"/>
    </location>
</feature>
<evidence type="ECO:0000256" key="3">
    <source>
        <dbReference type="SAM" id="SignalP"/>
    </source>
</evidence>
<comment type="caution">
    <text evidence="4">The sequence shown here is derived from an EMBL/GenBank/DDBJ whole genome shotgun (WGS) entry which is preliminary data.</text>
</comment>
<dbReference type="AlphaFoldDB" id="A0A2P5IEH8"/>
<keyword evidence="3" id="KW-0732">Signal</keyword>
<keyword evidence="2" id="KW-0472">Membrane</keyword>
<evidence type="ECO:0000256" key="1">
    <source>
        <dbReference type="SAM" id="MobiDB-lite"/>
    </source>
</evidence>
<dbReference type="EMBL" id="MAVT02000027">
    <property type="protein sequence ID" value="POS80913.1"/>
    <property type="molecule type" value="Genomic_DNA"/>
</dbReference>
<evidence type="ECO:0000313" key="5">
    <source>
        <dbReference type="Proteomes" id="UP000094444"/>
    </source>
</evidence>
<evidence type="ECO:0000256" key="2">
    <source>
        <dbReference type="SAM" id="Phobius"/>
    </source>
</evidence>
<keyword evidence="2" id="KW-1133">Transmembrane helix</keyword>
<evidence type="ECO:0000313" key="4">
    <source>
        <dbReference type="EMBL" id="POS80913.1"/>
    </source>
</evidence>
<gene>
    <name evidence="4" type="ORF">DHEL01_v200680</name>
</gene>
<feature type="compositionally biased region" description="Low complexity" evidence="1">
    <location>
        <begin position="170"/>
        <end position="185"/>
    </location>
</feature>
<feature type="region of interest" description="Disordered" evidence="1">
    <location>
        <begin position="138"/>
        <end position="185"/>
    </location>
</feature>
<feature type="region of interest" description="Disordered" evidence="1">
    <location>
        <begin position="214"/>
        <end position="311"/>
    </location>
</feature>
<feature type="signal peptide" evidence="3">
    <location>
        <begin position="1"/>
        <end position="18"/>
    </location>
</feature>
<accession>A0A2P5IEH8</accession>
<feature type="compositionally biased region" description="Pro residues" evidence="1">
    <location>
        <begin position="259"/>
        <end position="272"/>
    </location>
</feature>
<keyword evidence="5" id="KW-1185">Reference proteome</keyword>
<dbReference type="Proteomes" id="UP000094444">
    <property type="component" value="Unassembled WGS sequence"/>
</dbReference>
<feature type="chain" id="PRO_5015185851" evidence="3">
    <location>
        <begin position="19"/>
        <end position="311"/>
    </location>
</feature>